<dbReference type="InterPro" id="IPR053185">
    <property type="entry name" value="SET_domain_protein"/>
</dbReference>
<dbReference type="Gene3D" id="2.170.270.10">
    <property type="entry name" value="SET domain"/>
    <property type="match status" value="1"/>
</dbReference>
<dbReference type="Proteomes" id="UP000799302">
    <property type="component" value="Unassembled WGS sequence"/>
</dbReference>
<organism evidence="2 3">
    <name type="scientific">Microthyrium microscopicum</name>
    <dbReference type="NCBI Taxonomy" id="703497"/>
    <lineage>
        <taxon>Eukaryota</taxon>
        <taxon>Fungi</taxon>
        <taxon>Dikarya</taxon>
        <taxon>Ascomycota</taxon>
        <taxon>Pezizomycotina</taxon>
        <taxon>Dothideomycetes</taxon>
        <taxon>Dothideomycetes incertae sedis</taxon>
        <taxon>Microthyriales</taxon>
        <taxon>Microthyriaceae</taxon>
        <taxon>Microthyrium</taxon>
    </lineage>
</organism>
<dbReference type="SUPFAM" id="SSF82199">
    <property type="entry name" value="SET domain"/>
    <property type="match status" value="1"/>
</dbReference>
<keyword evidence="3" id="KW-1185">Reference proteome</keyword>
<evidence type="ECO:0000313" key="2">
    <source>
        <dbReference type="EMBL" id="KAF2667580.1"/>
    </source>
</evidence>
<dbReference type="AlphaFoldDB" id="A0A6A6U6L5"/>
<name>A0A6A6U6L5_9PEZI</name>
<dbReference type="InterPro" id="IPR046341">
    <property type="entry name" value="SET_dom_sf"/>
</dbReference>
<dbReference type="OrthoDB" id="265717at2759"/>
<dbReference type="PANTHER" id="PTHR47332">
    <property type="entry name" value="SET DOMAIN-CONTAINING PROTEIN 5"/>
    <property type="match status" value="1"/>
</dbReference>
<reference evidence="2" key="1">
    <citation type="journal article" date="2020" name="Stud. Mycol.">
        <title>101 Dothideomycetes genomes: a test case for predicting lifestyles and emergence of pathogens.</title>
        <authorList>
            <person name="Haridas S."/>
            <person name="Albert R."/>
            <person name="Binder M."/>
            <person name="Bloem J."/>
            <person name="Labutti K."/>
            <person name="Salamov A."/>
            <person name="Andreopoulos B."/>
            <person name="Baker S."/>
            <person name="Barry K."/>
            <person name="Bills G."/>
            <person name="Bluhm B."/>
            <person name="Cannon C."/>
            <person name="Castanera R."/>
            <person name="Culley D."/>
            <person name="Daum C."/>
            <person name="Ezra D."/>
            <person name="Gonzalez J."/>
            <person name="Henrissat B."/>
            <person name="Kuo A."/>
            <person name="Liang C."/>
            <person name="Lipzen A."/>
            <person name="Lutzoni F."/>
            <person name="Magnuson J."/>
            <person name="Mondo S."/>
            <person name="Nolan M."/>
            <person name="Ohm R."/>
            <person name="Pangilinan J."/>
            <person name="Park H.-J."/>
            <person name="Ramirez L."/>
            <person name="Alfaro M."/>
            <person name="Sun H."/>
            <person name="Tritt A."/>
            <person name="Yoshinaga Y."/>
            <person name="Zwiers L.-H."/>
            <person name="Turgeon B."/>
            <person name="Goodwin S."/>
            <person name="Spatafora J."/>
            <person name="Crous P."/>
            <person name="Grigoriev I."/>
        </authorList>
    </citation>
    <scope>NUCLEOTIDE SEQUENCE</scope>
    <source>
        <strain evidence="2">CBS 115976</strain>
    </source>
</reference>
<dbReference type="CDD" id="cd20071">
    <property type="entry name" value="SET_SMYD"/>
    <property type="match status" value="1"/>
</dbReference>
<evidence type="ECO:0000259" key="1">
    <source>
        <dbReference type="PROSITE" id="PS50280"/>
    </source>
</evidence>
<dbReference type="PROSITE" id="PS50280">
    <property type="entry name" value="SET"/>
    <property type="match status" value="1"/>
</dbReference>
<protein>
    <submittedName>
        <fullName evidence="2">SET domain-containing protein</fullName>
    </submittedName>
</protein>
<accession>A0A6A6U6L5</accession>
<gene>
    <name evidence="2" type="ORF">BT63DRAFT_456882</name>
</gene>
<dbReference type="InterPro" id="IPR001214">
    <property type="entry name" value="SET_dom"/>
</dbReference>
<dbReference type="EMBL" id="MU004237">
    <property type="protein sequence ID" value="KAF2667580.1"/>
    <property type="molecule type" value="Genomic_DNA"/>
</dbReference>
<dbReference type="Pfam" id="PF00856">
    <property type="entry name" value="SET"/>
    <property type="match status" value="1"/>
</dbReference>
<proteinExistence type="predicted"/>
<evidence type="ECO:0000313" key="3">
    <source>
        <dbReference type="Proteomes" id="UP000799302"/>
    </source>
</evidence>
<dbReference type="SMART" id="SM00317">
    <property type="entry name" value="SET"/>
    <property type="match status" value="1"/>
</dbReference>
<feature type="domain" description="SET" evidence="1">
    <location>
        <begin position="1"/>
        <end position="142"/>
    </location>
</feature>
<sequence>MYAVRTSTGQGLYATQMIPLGTRILEEEPIISTSVSRDVSYENALKELTRQYDKLDDFQKAEFNSMYDSDPFHPIWHYFVRVFRTVSLPQKDNQQGLFVVASRIRHSCQPNAVGHWNENTKRHTVHALRTIHEDEEIYISWIAITGDRATRQALHKKKFGFPCSCYLCTSPPSLSAEHDRKKNEIASIDLIRRKHGDRGVKEWPLKTLSRWDRIAQLHSESSTAWPSIFLQAALLCYTHSDHARATAFLRKAMMGYLNHQGDDSSNYLRCQAAMGNPVKKIKSTGLTQKWRSSTADIPTHLDPESMQWENWLWRREKEQSLREPKDLRDHANFPSFYELPVPGAPDSDFHETDNPEKPLRHWCFLAEILSVEYKSRHIVKVKDVAGNLVSVVFGTNDLGERLLTVNEQELKVGWTVAVLYGEQHAESERVCVQDQARLMECEDYGWNEKGHRSDCDLLKDQGLASFLMFDWHDFHRFIQFPIENPIEKEKKLLEDMF</sequence>
<dbReference type="PANTHER" id="PTHR47332:SF2">
    <property type="entry name" value="SET-6"/>
    <property type="match status" value="1"/>
</dbReference>